<dbReference type="GO" id="GO:0062054">
    <property type="term" value="F:fluoride channel activity"/>
    <property type="evidence" value="ECO:0007669"/>
    <property type="project" value="UniProtKB-UniRule"/>
</dbReference>
<sequence>MNALQLLAIAAGGAIGAVLRALMSVWIPTEFPWATFVVNVVGSLIIGFIFGLEATHLTLHPHLRVFLTAGFCGALTTFSTFSYQTLSLFNTGQTSLALVNIALNVVITLVAVWGGLKLATAIFA</sequence>
<keyword evidence="2 11" id="KW-1003">Cell membrane</keyword>
<evidence type="ECO:0000256" key="1">
    <source>
        <dbReference type="ARBA" id="ARBA00004651"/>
    </source>
</evidence>
<dbReference type="InterPro" id="IPR003691">
    <property type="entry name" value="FluC"/>
</dbReference>
<dbReference type="PANTHER" id="PTHR28259:SF1">
    <property type="entry name" value="FLUORIDE EXPORT PROTEIN 1-RELATED"/>
    <property type="match status" value="1"/>
</dbReference>
<keyword evidence="11" id="KW-0915">Sodium</keyword>
<evidence type="ECO:0000256" key="6">
    <source>
        <dbReference type="ARBA" id="ARBA00023065"/>
    </source>
</evidence>
<keyword evidence="3" id="KW-0997">Cell inner membrane</keyword>
<dbReference type="NCBIfam" id="TIGR00494">
    <property type="entry name" value="crcB"/>
    <property type="match status" value="1"/>
</dbReference>
<evidence type="ECO:0000256" key="3">
    <source>
        <dbReference type="ARBA" id="ARBA00022519"/>
    </source>
</evidence>
<evidence type="ECO:0000256" key="2">
    <source>
        <dbReference type="ARBA" id="ARBA00022475"/>
    </source>
</evidence>
<dbReference type="Proteomes" id="UP001304300">
    <property type="component" value="Chromosome"/>
</dbReference>
<keyword evidence="13" id="KW-1185">Reference proteome</keyword>
<comment type="activity regulation">
    <text evidence="11">Na(+) is not transported, but it plays an essential structural role and its presence is essential for fluoride channel function.</text>
</comment>
<reference evidence="12 13" key="1">
    <citation type="submission" date="2023-10" db="EMBL/GenBank/DDBJ databases">
        <title>Rubellicoccus peritrichatus gen. nov., sp. nov., isolated from an algae of coral reef tank.</title>
        <authorList>
            <person name="Luo J."/>
        </authorList>
    </citation>
    <scope>NUCLEOTIDE SEQUENCE [LARGE SCALE GENOMIC DNA]</scope>
    <source>
        <strain evidence="12 13">CR14</strain>
    </source>
</reference>
<proteinExistence type="inferred from homology"/>
<accession>A0AAQ3LEX8</accession>
<evidence type="ECO:0000256" key="9">
    <source>
        <dbReference type="ARBA" id="ARBA00035120"/>
    </source>
</evidence>
<evidence type="ECO:0000256" key="5">
    <source>
        <dbReference type="ARBA" id="ARBA00022989"/>
    </source>
</evidence>
<evidence type="ECO:0000313" key="13">
    <source>
        <dbReference type="Proteomes" id="UP001304300"/>
    </source>
</evidence>
<evidence type="ECO:0000313" key="12">
    <source>
        <dbReference type="EMBL" id="WOO42670.1"/>
    </source>
</evidence>
<dbReference type="GO" id="GO:0046872">
    <property type="term" value="F:metal ion binding"/>
    <property type="evidence" value="ECO:0007669"/>
    <property type="project" value="UniProtKB-KW"/>
</dbReference>
<evidence type="ECO:0000256" key="4">
    <source>
        <dbReference type="ARBA" id="ARBA00022692"/>
    </source>
</evidence>
<feature type="binding site" evidence="11">
    <location>
        <position position="73"/>
    </location>
    <ligand>
        <name>Na(+)</name>
        <dbReference type="ChEBI" id="CHEBI:29101"/>
        <note>structural</note>
    </ligand>
</feature>
<dbReference type="PANTHER" id="PTHR28259">
    <property type="entry name" value="FLUORIDE EXPORT PROTEIN 1-RELATED"/>
    <property type="match status" value="1"/>
</dbReference>
<dbReference type="GO" id="GO:0140114">
    <property type="term" value="P:cellular detoxification of fluoride"/>
    <property type="evidence" value="ECO:0007669"/>
    <property type="project" value="UniProtKB-UniRule"/>
</dbReference>
<comment type="subcellular location">
    <subcellularLocation>
        <location evidence="1 11">Cell membrane</location>
        <topology evidence="1 11">Multi-pass membrane protein</topology>
    </subcellularLocation>
</comment>
<feature type="transmembrane region" description="Helical" evidence="11">
    <location>
        <begin position="32"/>
        <end position="52"/>
    </location>
</feature>
<comment type="function">
    <text evidence="11">Fluoride-specific ion channel. Important for reducing fluoride concentration in the cell, thus reducing its toxicity.</text>
</comment>
<keyword evidence="11" id="KW-0479">Metal-binding</keyword>
<name>A0AAQ3LEX8_9BACT</name>
<evidence type="ECO:0000256" key="7">
    <source>
        <dbReference type="ARBA" id="ARBA00023136"/>
    </source>
</evidence>
<keyword evidence="8 11" id="KW-0407">Ion channel</keyword>
<feature type="transmembrane region" description="Helical" evidence="11">
    <location>
        <begin position="64"/>
        <end position="83"/>
    </location>
</feature>
<comment type="similarity">
    <text evidence="9 11">Belongs to the fluoride channel Fluc/FEX (TC 1.A.43) family.</text>
</comment>
<dbReference type="GO" id="GO:0005886">
    <property type="term" value="C:plasma membrane"/>
    <property type="evidence" value="ECO:0007669"/>
    <property type="project" value="UniProtKB-SubCell"/>
</dbReference>
<keyword evidence="7 11" id="KW-0472">Membrane</keyword>
<dbReference type="RefSeq" id="WP_317835195.1">
    <property type="nucleotide sequence ID" value="NZ_CP136920.1"/>
</dbReference>
<keyword evidence="5 11" id="KW-1133">Transmembrane helix</keyword>
<protein>
    <recommendedName>
        <fullName evidence="11">Fluoride-specific ion channel FluC</fullName>
    </recommendedName>
</protein>
<organism evidence="12 13">
    <name type="scientific">Rubellicoccus peritrichatus</name>
    <dbReference type="NCBI Taxonomy" id="3080537"/>
    <lineage>
        <taxon>Bacteria</taxon>
        <taxon>Pseudomonadati</taxon>
        <taxon>Verrucomicrobiota</taxon>
        <taxon>Opitutia</taxon>
        <taxon>Puniceicoccales</taxon>
        <taxon>Cerasicoccaceae</taxon>
        <taxon>Rubellicoccus</taxon>
    </lineage>
</organism>
<dbReference type="Pfam" id="PF02537">
    <property type="entry name" value="CRCB"/>
    <property type="match status" value="1"/>
</dbReference>
<evidence type="ECO:0000256" key="8">
    <source>
        <dbReference type="ARBA" id="ARBA00023303"/>
    </source>
</evidence>
<evidence type="ECO:0000256" key="11">
    <source>
        <dbReference type="HAMAP-Rule" id="MF_00454"/>
    </source>
</evidence>
<dbReference type="AlphaFoldDB" id="A0AAQ3LEX8"/>
<evidence type="ECO:0000256" key="10">
    <source>
        <dbReference type="ARBA" id="ARBA00035585"/>
    </source>
</evidence>
<comment type="catalytic activity">
    <reaction evidence="10">
        <text>fluoride(in) = fluoride(out)</text>
        <dbReference type="Rhea" id="RHEA:76159"/>
        <dbReference type="ChEBI" id="CHEBI:17051"/>
    </reaction>
    <physiologicalReaction direction="left-to-right" evidence="10">
        <dbReference type="Rhea" id="RHEA:76160"/>
    </physiologicalReaction>
</comment>
<feature type="binding site" evidence="11">
    <location>
        <position position="76"/>
    </location>
    <ligand>
        <name>Na(+)</name>
        <dbReference type="ChEBI" id="CHEBI:29101"/>
        <note>structural</note>
    </ligand>
</feature>
<keyword evidence="4 11" id="KW-0812">Transmembrane</keyword>
<gene>
    <name evidence="11 12" type="primary">crcB</name>
    <name evidence="11" type="synonym">fluC</name>
    <name evidence="12" type="ORF">RZN69_06165</name>
</gene>
<dbReference type="HAMAP" id="MF_00454">
    <property type="entry name" value="FluC"/>
    <property type="match status" value="1"/>
</dbReference>
<dbReference type="EMBL" id="CP136920">
    <property type="protein sequence ID" value="WOO42670.1"/>
    <property type="molecule type" value="Genomic_DNA"/>
</dbReference>
<keyword evidence="6 11" id="KW-0406">Ion transport</keyword>
<keyword evidence="11" id="KW-0813">Transport</keyword>
<dbReference type="KEGG" id="puo:RZN69_06165"/>
<feature type="transmembrane region" description="Helical" evidence="11">
    <location>
        <begin position="95"/>
        <end position="116"/>
    </location>
</feature>